<reference evidence="1 2" key="1">
    <citation type="submission" date="2019-05" db="EMBL/GenBank/DDBJ databases">
        <title>Another draft genome of Portunus trituberculatus and its Hox gene families provides insights of decapod evolution.</title>
        <authorList>
            <person name="Jeong J.-H."/>
            <person name="Song I."/>
            <person name="Kim S."/>
            <person name="Choi T."/>
            <person name="Kim D."/>
            <person name="Ryu S."/>
            <person name="Kim W."/>
        </authorList>
    </citation>
    <scope>NUCLEOTIDE SEQUENCE [LARGE SCALE GENOMIC DNA]</scope>
    <source>
        <tissue evidence="1">Muscle</tissue>
    </source>
</reference>
<dbReference type="AlphaFoldDB" id="A0A5B7G573"/>
<evidence type="ECO:0000313" key="1">
    <source>
        <dbReference type="EMBL" id="MPC52709.1"/>
    </source>
</evidence>
<gene>
    <name evidence="1" type="ORF">E2C01_046585</name>
</gene>
<dbReference type="Proteomes" id="UP000324222">
    <property type="component" value="Unassembled WGS sequence"/>
</dbReference>
<name>A0A5B7G573_PORTR</name>
<proteinExistence type="predicted"/>
<keyword evidence="2" id="KW-1185">Reference proteome</keyword>
<organism evidence="1 2">
    <name type="scientific">Portunus trituberculatus</name>
    <name type="common">Swimming crab</name>
    <name type="synonym">Neptunus trituberculatus</name>
    <dbReference type="NCBI Taxonomy" id="210409"/>
    <lineage>
        <taxon>Eukaryota</taxon>
        <taxon>Metazoa</taxon>
        <taxon>Ecdysozoa</taxon>
        <taxon>Arthropoda</taxon>
        <taxon>Crustacea</taxon>
        <taxon>Multicrustacea</taxon>
        <taxon>Malacostraca</taxon>
        <taxon>Eumalacostraca</taxon>
        <taxon>Eucarida</taxon>
        <taxon>Decapoda</taxon>
        <taxon>Pleocyemata</taxon>
        <taxon>Brachyura</taxon>
        <taxon>Eubrachyura</taxon>
        <taxon>Portunoidea</taxon>
        <taxon>Portunidae</taxon>
        <taxon>Portuninae</taxon>
        <taxon>Portunus</taxon>
    </lineage>
</organism>
<comment type="caution">
    <text evidence="1">The sequence shown here is derived from an EMBL/GenBank/DDBJ whole genome shotgun (WGS) entry which is preliminary data.</text>
</comment>
<protein>
    <submittedName>
        <fullName evidence="1">Uncharacterized protein</fullName>
    </submittedName>
</protein>
<accession>A0A5B7G573</accession>
<evidence type="ECO:0000313" key="2">
    <source>
        <dbReference type="Proteomes" id="UP000324222"/>
    </source>
</evidence>
<sequence>MRDSEVRIQGQTVSHSCLQLNICFLSSFLDVCHSHSHQIYACKVVIIS</sequence>
<dbReference type="EMBL" id="VSRR010011088">
    <property type="protein sequence ID" value="MPC52709.1"/>
    <property type="molecule type" value="Genomic_DNA"/>
</dbReference>